<dbReference type="Proteomes" id="UP000480350">
    <property type="component" value="Unassembled WGS sequence"/>
</dbReference>
<feature type="transmembrane region" description="Helical" evidence="1">
    <location>
        <begin position="46"/>
        <end position="72"/>
    </location>
</feature>
<feature type="transmembrane region" description="Helical" evidence="1">
    <location>
        <begin position="12"/>
        <end position="34"/>
    </location>
</feature>
<evidence type="ECO:0000256" key="1">
    <source>
        <dbReference type="SAM" id="Phobius"/>
    </source>
</evidence>
<reference evidence="2 3" key="1">
    <citation type="submission" date="2019-12" db="EMBL/GenBank/DDBJ databases">
        <authorList>
            <person name="Lee S.D."/>
        </authorList>
    </citation>
    <scope>NUCLEOTIDE SEQUENCE [LARGE SCALE GENOMIC DNA]</scope>
    <source>
        <strain evidence="2 3">GH1-50</strain>
    </source>
</reference>
<proteinExistence type="predicted"/>
<comment type="caution">
    <text evidence="2">The sequence shown here is derived from an EMBL/GenBank/DDBJ whole genome shotgun (WGS) entry which is preliminary data.</text>
</comment>
<accession>A0A7C9N066</accession>
<keyword evidence="1" id="KW-0472">Membrane</keyword>
<sequence length="83" mass="8783">MGNGTRSILSWGLIATGSLAALFGVWAIATYVIGVIRVLDAPDRSWIFWGLAIMMIGIIALAAGIPALVAGLRMRQGGQSRDR</sequence>
<organism evidence="2 3">
    <name type="scientific">Kangsaoukella pontilimi</name>
    <dbReference type="NCBI Taxonomy" id="2691042"/>
    <lineage>
        <taxon>Bacteria</taxon>
        <taxon>Pseudomonadati</taxon>
        <taxon>Pseudomonadota</taxon>
        <taxon>Alphaproteobacteria</taxon>
        <taxon>Rhodobacterales</taxon>
        <taxon>Paracoccaceae</taxon>
        <taxon>Kangsaoukella</taxon>
    </lineage>
</organism>
<dbReference type="AlphaFoldDB" id="A0A7C9N066"/>
<dbReference type="EMBL" id="WUPT01000001">
    <property type="protein sequence ID" value="MXQ07998.1"/>
    <property type="molecule type" value="Genomic_DNA"/>
</dbReference>
<reference evidence="2 3" key="2">
    <citation type="submission" date="2020-03" db="EMBL/GenBank/DDBJ databases">
        <title>Kangsaoukella pontilimi gen. nov., sp. nov., a new member of the family Rhodobacteraceae isolated from a tidal mudflat.</title>
        <authorList>
            <person name="Kim I.S."/>
        </authorList>
    </citation>
    <scope>NUCLEOTIDE SEQUENCE [LARGE SCALE GENOMIC DNA]</scope>
    <source>
        <strain evidence="2 3">GH1-50</strain>
    </source>
</reference>
<name>A0A7C9N066_9RHOB</name>
<dbReference type="RefSeq" id="WP_160763837.1">
    <property type="nucleotide sequence ID" value="NZ_WUPT01000001.1"/>
</dbReference>
<gene>
    <name evidence="2" type="ORF">GQ651_09085</name>
</gene>
<keyword evidence="1" id="KW-1133">Transmembrane helix</keyword>
<evidence type="ECO:0000313" key="3">
    <source>
        <dbReference type="Proteomes" id="UP000480350"/>
    </source>
</evidence>
<keyword evidence="1" id="KW-0812">Transmembrane</keyword>
<keyword evidence="3" id="KW-1185">Reference proteome</keyword>
<protein>
    <submittedName>
        <fullName evidence="2">Uncharacterized protein</fullName>
    </submittedName>
</protein>
<evidence type="ECO:0000313" key="2">
    <source>
        <dbReference type="EMBL" id="MXQ07998.1"/>
    </source>
</evidence>